<accession>A0ABM0TSC5</accession>
<dbReference type="PANTHER" id="PTHR11461:SF347">
    <property type="entry name" value="SERINE PROTEASE INHIBITOR (SERPIN) FAMILY PROTEIN-RELATED"/>
    <property type="match status" value="1"/>
</dbReference>
<dbReference type="GeneID" id="104714759"/>
<evidence type="ECO:0000313" key="4">
    <source>
        <dbReference type="Proteomes" id="UP000694864"/>
    </source>
</evidence>
<dbReference type="PROSITE" id="PS00284">
    <property type="entry name" value="SERPIN"/>
    <property type="match status" value="1"/>
</dbReference>
<dbReference type="InterPro" id="IPR023795">
    <property type="entry name" value="Serpin_CS"/>
</dbReference>
<dbReference type="InterPro" id="IPR023796">
    <property type="entry name" value="Serpin_dom"/>
</dbReference>
<dbReference type="PANTHER" id="PTHR11461">
    <property type="entry name" value="SERINE PROTEASE INHIBITOR, SERPIN"/>
    <property type="match status" value="1"/>
</dbReference>
<organism evidence="4 5">
    <name type="scientific">Camelina sativa</name>
    <name type="common">False flax</name>
    <name type="synonym">Myagrum sativum</name>
    <dbReference type="NCBI Taxonomy" id="90675"/>
    <lineage>
        <taxon>Eukaryota</taxon>
        <taxon>Viridiplantae</taxon>
        <taxon>Streptophyta</taxon>
        <taxon>Embryophyta</taxon>
        <taxon>Tracheophyta</taxon>
        <taxon>Spermatophyta</taxon>
        <taxon>Magnoliopsida</taxon>
        <taxon>eudicotyledons</taxon>
        <taxon>Gunneridae</taxon>
        <taxon>Pentapetalae</taxon>
        <taxon>rosids</taxon>
        <taxon>malvids</taxon>
        <taxon>Brassicales</taxon>
        <taxon>Brassicaceae</taxon>
        <taxon>Camelineae</taxon>
        <taxon>Camelina</taxon>
    </lineage>
</organism>
<sequence>MVRPKLSSVEIAEPSRAEAKRRKILDVQKAMNKQNDVALFLAGKVISAVAKNCNFVFSPTSINAVLTMVAATCEEETLRSSIISFLRSSSTVELNSVFSEIASLVLVDGSKAGGPKISSVNGVWIEQSISCSPESKDLFDNFFKAAFAKVDFISKSEEVREEVNSWALHHTNGLIKDLLPPESVTKETTQIYGNALYFKGVWRNKFDKSRTQHKPFHLFSGTSVSVPFMTSSKQQCVEEYDGFKVLKLPYLPGDDGTNRYFSMYIYLPDKKGEFDNLLERMTSTPGFLDSHIPSEIVKLGKFRIPKFKTEFGFDASTVFVNDFNLEVSLHHKALIEVDEEGTEAAAATALRMSIGGCARVQKIDFVADHPFLFLIREDTTGTVLFGGQIFDPSKSSSA</sequence>
<name>A0ABM0TSC5_CAMSA</name>
<feature type="domain" description="Serpin" evidence="3">
    <location>
        <begin position="37"/>
        <end position="392"/>
    </location>
</feature>
<dbReference type="CDD" id="cd02043">
    <property type="entry name" value="serpinP_plants"/>
    <property type="match status" value="1"/>
</dbReference>
<reference evidence="5" key="2">
    <citation type="submission" date="2025-08" db="UniProtKB">
        <authorList>
            <consortium name="RefSeq"/>
        </authorList>
    </citation>
    <scope>IDENTIFICATION</scope>
    <source>
        <tissue evidence="5">Leaf</tissue>
    </source>
</reference>
<keyword evidence="4" id="KW-1185">Reference proteome</keyword>
<evidence type="ECO:0000256" key="2">
    <source>
        <dbReference type="RuleBase" id="RU000411"/>
    </source>
</evidence>
<evidence type="ECO:0000313" key="5">
    <source>
        <dbReference type="RefSeq" id="XP_010430517.1"/>
    </source>
</evidence>
<dbReference type="InterPro" id="IPR042178">
    <property type="entry name" value="Serpin_sf_1"/>
</dbReference>
<dbReference type="RefSeq" id="XP_010430517.1">
    <property type="nucleotide sequence ID" value="XM_010432215.2"/>
</dbReference>
<dbReference type="Proteomes" id="UP000694864">
    <property type="component" value="Chromosome 9"/>
</dbReference>
<dbReference type="Pfam" id="PF00079">
    <property type="entry name" value="Serpin"/>
    <property type="match status" value="1"/>
</dbReference>
<dbReference type="SMART" id="SM00093">
    <property type="entry name" value="SERPIN"/>
    <property type="match status" value="1"/>
</dbReference>
<dbReference type="InterPro" id="IPR000215">
    <property type="entry name" value="Serpin_fam"/>
</dbReference>
<comment type="similarity">
    <text evidence="1 2">Belongs to the serpin family.</text>
</comment>
<reference evidence="4" key="1">
    <citation type="journal article" date="2014" name="Nat. Commun.">
        <title>The emerging biofuel crop Camelina sativa retains a highly undifferentiated hexaploid genome structure.</title>
        <authorList>
            <person name="Kagale S."/>
            <person name="Koh C."/>
            <person name="Nixon J."/>
            <person name="Bollina V."/>
            <person name="Clarke W.E."/>
            <person name="Tuteja R."/>
            <person name="Spillane C."/>
            <person name="Robinson S.J."/>
            <person name="Links M.G."/>
            <person name="Clarke C."/>
            <person name="Higgins E.E."/>
            <person name="Huebert T."/>
            <person name="Sharpe A.G."/>
            <person name="Parkin I.A."/>
        </authorList>
    </citation>
    <scope>NUCLEOTIDE SEQUENCE [LARGE SCALE GENOMIC DNA]</scope>
    <source>
        <strain evidence="4">cv. DH55</strain>
    </source>
</reference>
<dbReference type="InterPro" id="IPR042185">
    <property type="entry name" value="Serpin_sf_2"/>
</dbReference>
<protein>
    <submittedName>
        <fullName evidence="5">Serpin-Z2-like</fullName>
    </submittedName>
</protein>
<dbReference type="Gene3D" id="3.30.497.10">
    <property type="entry name" value="Antithrombin, subunit I, domain 2"/>
    <property type="match status" value="1"/>
</dbReference>
<dbReference type="Gene3D" id="2.30.39.10">
    <property type="entry name" value="Alpha-1-antitrypsin, domain 1"/>
    <property type="match status" value="1"/>
</dbReference>
<gene>
    <name evidence="5" type="primary">LOC104714759</name>
</gene>
<evidence type="ECO:0000256" key="1">
    <source>
        <dbReference type="ARBA" id="ARBA00009500"/>
    </source>
</evidence>
<dbReference type="SUPFAM" id="SSF56574">
    <property type="entry name" value="Serpins"/>
    <property type="match status" value="1"/>
</dbReference>
<proteinExistence type="inferred from homology"/>
<dbReference type="InterPro" id="IPR036186">
    <property type="entry name" value="Serpin_sf"/>
</dbReference>
<evidence type="ECO:0000259" key="3">
    <source>
        <dbReference type="SMART" id="SM00093"/>
    </source>
</evidence>